<organism evidence="2 3">
    <name type="scientific">Kribbella sancticallisti</name>
    <dbReference type="NCBI Taxonomy" id="460087"/>
    <lineage>
        <taxon>Bacteria</taxon>
        <taxon>Bacillati</taxon>
        <taxon>Actinomycetota</taxon>
        <taxon>Actinomycetes</taxon>
        <taxon>Propionibacteriales</taxon>
        <taxon>Kribbellaceae</taxon>
        <taxon>Kribbella</taxon>
    </lineage>
</organism>
<sequence>MTDTAVLRWLCLLVPIALTAVLWRRPSRRLAGAALLSFLAAFVGIGVANQVAMAAGWWRYEVPHGVFVGVPLDLWLGWALLWGPVPLLVRHRVPVWVVVLSCGWLDVLVMPRLDGLVHLNHHWLYGELVALVLAVVPAVLLGRWTVDRSRLTGRVILQLVTFTGLLLWLIPSAVMAQGDGDWNHLVEDPVWRVSIILQLMALAAVPALSAVVEFAVRGRGTPYPWDPPSELVTTGPYAYVANPMQLSAVLMLGLLAAGTHSWSLAVATVGTVAFAKFVADPHERSELVTRLGEQWQAYDRQVRPWIVRRTPYAAEASTLYLSETCTICRQTRGLVEHSQPVDLVLSAAEDTVAGLRRALYVGPDGLQASGVAAVARGLEHSGPGWAYLGWLIRLPLVRPLLQLLLDGMGGGPRQLPTLKER</sequence>
<evidence type="ECO:0000313" key="2">
    <source>
        <dbReference type="EMBL" id="GAA1564052.1"/>
    </source>
</evidence>
<keyword evidence="1" id="KW-1133">Transmembrane helix</keyword>
<feature type="transmembrane region" description="Helical" evidence="1">
    <location>
        <begin position="155"/>
        <end position="175"/>
    </location>
</feature>
<keyword evidence="3" id="KW-1185">Reference proteome</keyword>
<feature type="transmembrane region" description="Helical" evidence="1">
    <location>
        <begin position="195"/>
        <end position="216"/>
    </location>
</feature>
<accession>A0ABN2CTQ9</accession>
<dbReference type="Proteomes" id="UP001500393">
    <property type="component" value="Unassembled WGS sequence"/>
</dbReference>
<feature type="transmembrane region" description="Helical" evidence="1">
    <location>
        <begin position="6"/>
        <end position="23"/>
    </location>
</feature>
<feature type="transmembrane region" description="Helical" evidence="1">
    <location>
        <begin position="35"/>
        <end position="58"/>
    </location>
</feature>
<gene>
    <name evidence="2" type="ORF">GCM10009789_16530</name>
</gene>
<feature type="transmembrane region" description="Helical" evidence="1">
    <location>
        <begin position="123"/>
        <end position="143"/>
    </location>
</feature>
<feature type="transmembrane region" description="Helical" evidence="1">
    <location>
        <begin position="64"/>
        <end position="81"/>
    </location>
</feature>
<dbReference type="EMBL" id="BAAAOS010000017">
    <property type="protein sequence ID" value="GAA1564052.1"/>
    <property type="molecule type" value="Genomic_DNA"/>
</dbReference>
<dbReference type="RefSeq" id="WP_344211525.1">
    <property type="nucleotide sequence ID" value="NZ_BAAAOS010000017.1"/>
</dbReference>
<keyword evidence="1" id="KW-0812">Transmembrane</keyword>
<reference evidence="2 3" key="1">
    <citation type="journal article" date="2019" name="Int. J. Syst. Evol. Microbiol.">
        <title>The Global Catalogue of Microorganisms (GCM) 10K type strain sequencing project: providing services to taxonomists for standard genome sequencing and annotation.</title>
        <authorList>
            <consortium name="The Broad Institute Genomics Platform"/>
            <consortium name="The Broad Institute Genome Sequencing Center for Infectious Disease"/>
            <person name="Wu L."/>
            <person name="Ma J."/>
        </authorList>
    </citation>
    <scope>NUCLEOTIDE SEQUENCE [LARGE SCALE GENOMIC DNA]</scope>
    <source>
        <strain evidence="2 3">JCM 14969</strain>
    </source>
</reference>
<protein>
    <recommendedName>
        <fullName evidence="4">Protein-S-isoprenylcysteine O-methyltransferase Ste14</fullName>
    </recommendedName>
</protein>
<evidence type="ECO:0000313" key="3">
    <source>
        <dbReference type="Proteomes" id="UP001500393"/>
    </source>
</evidence>
<evidence type="ECO:0000256" key="1">
    <source>
        <dbReference type="SAM" id="Phobius"/>
    </source>
</evidence>
<feature type="transmembrane region" description="Helical" evidence="1">
    <location>
        <begin position="93"/>
        <end position="111"/>
    </location>
</feature>
<name>A0ABN2CTQ9_9ACTN</name>
<comment type="caution">
    <text evidence="2">The sequence shown here is derived from an EMBL/GenBank/DDBJ whole genome shotgun (WGS) entry which is preliminary data.</text>
</comment>
<keyword evidence="1" id="KW-0472">Membrane</keyword>
<proteinExistence type="predicted"/>
<dbReference type="Gene3D" id="1.20.120.1630">
    <property type="match status" value="1"/>
</dbReference>
<evidence type="ECO:0008006" key="4">
    <source>
        <dbReference type="Google" id="ProtNLM"/>
    </source>
</evidence>